<dbReference type="EMBL" id="JAAIUW010000011">
    <property type="protein sequence ID" value="KAF7809800.1"/>
    <property type="molecule type" value="Genomic_DNA"/>
</dbReference>
<evidence type="ECO:0000313" key="2">
    <source>
        <dbReference type="EMBL" id="KAF7809800.1"/>
    </source>
</evidence>
<feature type="compositionally biased region" description="Basic and acidic residues" evidence="1">
    <location>
        <begin position="1"/>
        <end position="24"/>
    </location>
</feature>
<dbReference type="AlphaFoldDB" id="A0A834ST25"/>
<sequence length="34" mass="3903">METRRREEPEEIDAKNGRTHDGGRVDGWWSAASC</sequence>
<feature type="region of interest" description="Disordered" evidence="1">
    <location>
        <begin position="1"/>
        <end position="34"/>
    </location>
</feature>
<accession>A0A834ST25</accession>
<gene>
    <name evidence="2" type="ORF">G2W53_036543</name>
</gene>
<name>A0A834ST25_9FABA</name>
<evidence type="ECO:0000256" key="1">
    <source>
        <dbReference type="SAM" id="MobiDB-lite"/>
    </source>
</evidence>
<organism evidence="2 3">
    <name type="scientific">Senna tora</name>
    <dbReference type="NCBI Taxonomy" id="362788"/>
    <lineage>
        <taxon>Eukaryota</taxon>
        <taxon>Viridiplantae</taxon>
        <taxon>Streptophyta</taxon>
        <taxon>Embryophyta</taxon>
        <taxon>Tracheophyta</taxon>
        <taxon>Spermatophyta</taxon>
        <taxon>Magnoliopsida</taxon>
        <taxon>eudicotyledons</taxon>
        <taxon>Gunneridae</taxon>
        <taxon>Pentapetalae</taxon>
        <taxon>rosids</taxon>
        <taxon>fabids</taxon>
        <taxon>Fabales</taxon>
        <taxon>Fabaceae</taxon>
        <taxon>Caesalpinioideae</taxon>
        <taxon>Cassia clade</taxon>
        <taxon>Senna</taxon>
    </lineage>
</organism>
<comment type="caution">
    <text evidence="2">The sequence shown here is derived from an EMBL/GenBank/DDBJ whole genome shotgun (WGS) entry which is preliminary data.</text>
</comment>
<protein>
    <submittedName>
        <fullName evidence="2">Uncharacterized protein</fullName>
    </submittedName>
</protein>
<keyword evidence="3" id="KW-1185">Reference proteome</keyword>
<evidence type="ECO:0000313" key="3">
    <source>
        <dbReference type="Proteomes" id="UP000634136"/>
    </source>
</evidence>
<reference evidence="2" key="1">
    <citation type="submission" date="2020-09" db="EMBL/GenBank/DDBJ databases">
        <title>Genome-Enabled Discovery of Anthraquinone Biosynthesis in Senna tora.</title>
        <authorList>
            <person name="Kang S.-H."/>
            <person name="Pandey R.P."/>
            <person name="Lee C.-M."/>
            <person name="Sim J.-S."/>
            <person name="Jeong J.-T."/>
            <person name="Choi B.-S."/>
            <person name="Jung M."/>
            <person name="Ginzburg D."/>
            <person name="Zhao K."/>
            <person name="Won S.Y."/>
            <person name="Oh T.-J."/>
            <person name="Yu Y."/>
            <person name="Kim N.-H."/>
            <person name="Lee O.R."/>
            <person name="Lee T.-H."/>
            <person name="Bashyal P."/>
            <person name="Kim T.-S."/>
            <person name="Lee W.-H."/>
            <person name="Kawkins C."/>
            <person name="Kim C.-K."/>
            <person name="Kim J.S."/>
            <person name="Ahn B.O."/>
            <person name="Rhee S.Y."/>
            <person name="Sohng J.K."/>
        </authorList>
    </citation>
    <scope>NUCLEOTIDE SEQUENCE</scope>
    <source>
        <tissue evidence="2">Leaf</tissue>
    </source>
</reference>
<dbReference type="Proteomes" id="UP000634136">
    <property type="component" value="Unassembled WGS sequence"/>
</dbReference>
<proteinExistence type="predicted"/>